<dbReference type="Gene3D" id="1.10.510.10">
    <property type="entry name" value="Transferase(Phosphotransferase) domain 1"/>
    <property type="match status" value="1"/>
</dbReference>
<dbReference type="FunFam" id="1.10.510.10:FF:000571">
    <property type="entry name" value="Maternal embryonic leucine zipper kinase"/>
    <property type="match status" value="1"/>
</dbReference>
<keyword evidence="4" id="KW-0808">Transferase</keyword>
<dbReference type="Pfam" id="PF18409">
    <property type="entry name" value="Plk4_PB2"/>
    <property type="match status" value="1"/>
</dbReference>
<sequence length="805" mass="87667">MLSDSGRTQLPTRIEDYQVGAVIGRGGFAVVHQAVSKHRNSYGADVAIKMIDKDVISRSNLTSRVQTELSIHSALSHPSILQLHTFFESQTHVYLVTELCPHGELYRYIQQRKGACLSEAEARTVMDEIVQGVLYLHSQGIIHRDLKLSNILLTKDYHMKIADFGLAAKLHTMEGEQKTMCGTPNYISPEIVSRQPYGLSSDLWSLGCMLVTILTGKPPFDSQAVKSTLDKVSRAEYHLPDSISADARDLIGKLLMKDPKKRLTLRDILAHRWFSYPKLPLQIDRPESASSSRSTEEIRNDALQQNRFNVMAPRNVEGNFQQHQHQQQSKPVSARGSSFIASAQPAAVLSQTAVHHNDLKTISSNLVGHGSDQKKASTPPFNTRQSFKTDSAVTNASETHLQFSTIRLKAIQQKTKHGLVSILDDGNVTLDLDREKHLVVISGDSSLIQLCDRSNRSPIQTYSSATYAQQAALPATLLKLLNYASRFVHLVASKTPKIIFYSPQAKCLLMENGDFEMVFYNGAKVAYRGGKTGRHVVVFKSASGDASTKGTLNPAVEQREFDLSDGTVQIPAHLAVVFKHMQECLRQCLDIEEQSVEGGASGIVFPLILKSSNIPNAGGSATAAGRAGYAAVSSKGHSPIPSVHASVVSSTVPSVRSGFPTNQAEAIRAKSRSSITIGAASTLYTPEPKSKCAETTVSTSTRVHGPPQTTPSLRATPSVAQSSTLAGTGSKRVVGAEGGRLNSTSFSDPAFLDGVGWCSRDGEGRFNMLFNDGVHMIVDSRDQNLVWTNVANGMRDERCCVVYLV</sequence>
<accession>A0A507FBD7</accession>
<keyword evidence="14" id="KW-1185">Reference proteome</keyword>
<feature type="domain" description="Protein kinase" evidence="10">
    <location>
        <begin position="17"/>
        <end position="274"/>
    </location>
</feature>
<dbReference type="Gene3D" id="3.30.1120.120">
    <property type="match status" value="1"/>
</dbReference>
<dbReference type="OrthoDB" id="408964at2759"/>
<dbReference type="InterPro" id="IPR033698">
    <property type="entry name" value="POLO_box_Plk4_2"/>
</dbReference>
<dbReference type="Pfam" id="PF18190">
    <property type="entry name" value="Plk4_PB1"/>
    <property type="match status" value="1"/>
</dbReference>
<dbReference type="GO" id="GO:0004674">
    <property type="term" value="F:protein serine/threonine kinase activity"/>
    <property type="evidence" value="ECO:0007669"/>
    <property type="project" value="UniProtKB-KW"/>
</dbReference>
<dbReference type="SMART" id="SM00220">
    <property type="entry name" value="S_TKc"/>
    <property type="match status" value="1"/>
</dbReference>
<evidence type="ECO:0000256" key="1">
    <source>
        <dbReference type="ARBA" id="ARBA00004496"/>
    </source>
</evidence>
<evidence type="ECO:0000256" key="6">
    <source>
        <dbReference type="ARBA" id="ARBA00022777"/>
    </source>
</evidence>
<dbReference type="InterPro" id="IPR047108">
    <property type="entry name" value="Plk4-like_POLO_box_2_sf"/>
</dbReference>
<feature type="domain" description="Cryptic POLO box 1 (CPB1)" evidence="11">
    <location>
        <begin position="395"/>
        <end position="494"/>
    </location>
</feature>
<reference evidence="13 14" key="1">
    <citation type="journal article" date="2019" name="Sci. Rep.">
        <title>Comparative genomics of chytrid fungi reveal insights into the obligate biotrophic and pathogenic lifestyle of Synchytrium endobioticum.</title>
        <authorList>
            <person name="van de Vossenberg B.T.L.H."/>
            <person name="Warris S."/>
            <person name="Nguyen H.D.T."/>
            <person name="van Gent-Pelzer M.P.E."/>
            <person name="Joly D.L."/>
            <person name="van de Geest H.C."/>
            <person name="Bonants P.J.M."/>
            <person name="Smith D.S."/>
            <person name="Levesque C.A."/>
            <person name="van der Lee T.A.J."/>
        </authorList>
    </citation>
    <scope>NUCLEOTIDE SEQUENCE [LARGE SCALE GENOMIC DNA]</scope>
    <source>
        <strain evidence="13 14">CBS 675.73</strain>
    </source>
</reference>
<evidence type="ECO:0000259" key="12">
    <source>
        <dbReference type="PROSITE" id="PS51985"/>
    </source>
</evidence>
<dbReference type="Proteomes" id="UP000320333">
    <property type="component" value="Unassembled WGS sequence"/>
</dbReference>
<keyword evidence="3" id="KW-0723">Serine/threonine-protein kinase</keyword>
<dbReference type="InterPro" id="IPR046437">
    <property type="entry name" value="Ser_Thr-PK_POLO_box_1_sf"/>
</dbReference>
<proteinExistence type="predicted"/>
<evidence type="ECO:0000256" key="8">
    <source>
        <dbReference type="PROSITE-ProRule" id="PRU10141"/>
    </source>
</evidence>
<dbReference type="PROSITE" id="PS00107">
    <property type="entry name" value="PROTEIN_KINASE_ATP"/>
    <property type="match status" value="1"/>
</dbReference>
<dbReference type="InterPro" id="IPR011009">
    <property type="entry name" value="Kinase-like_dom_sf"/>
</dbReference>
<dbReference type="SUPFAM" id="SSF56112">
    <property type="entry name" value="Protein kinase-like (PK-like)"/>
    <property type="match status" value="1"/>
</dbReference>
<feature type="binding site" evidence="8">
    <location>
        <position position="49"/>
    </location>
    <ligand>
        <name>ATP</name>
        <dbReference type="ChEBI" id="CHEBI:30616"/>
    </ligand>
</feature>
<protein>
    <submittedName>
        <fullName evidence="13">Uncharacterized protein</fullName>
    </submittedName>
</protein>
<dbReference type="AlphaFoldDB" id="A0A507FBD7"/>
<evidence type="ECO:0000259" key="11">
    <source>
        <dbReference type="PROSITE" id="PS51984"/>
    </source>
</evidence>
<comment type="caution">
    <text evidence="13">The sequence shown here is derived from an EMBL/GenBank/DDBJ whole genome shotgun (WGS) entry which is preliminary data.</text>
</comment>
<keyword evidence="6" id="KW-0418">Kinase</keyword>
<evidence type="ECO:0000256" key="9">
    <source>
        <dbReference type="SAM" id="MobiDB-lite"/>
    </source>
</evidence>
<evidence type="ECO:0000313" key="13">
    <source>
        <dbReference type="EMBL" id="TPX73649.1"/>
    </source>
</evidence>
<dbReference type="PANTHER" id="PTHR24345">
    <property type="entry name" value="SERINE/THREONINE-PROTEIN KINASE PLK"/>
    <property type="match status" value="1"/>
</dbReference>
<feature type="region of interest" description="Disordered" evidence="9">
    <location>
        <begin position="364"/>
        <end position="392"/>
    </location>
</feature>
<name>A0A507FBD7_9FUNG</name>
<evidence type="ECO:0000313" key="14">
    <source>
        <dbReference type="Proteomes" id="UP000320333"/>
    </source>
</evidence>
<organism evidence="13 14">
    <name type="scientific">Chytriomyces confervae</name>
    <dbReference type="NCBI Taxonomy" id="246404"/>
    <lineage>
        <taxon>Eukaryota</taxon>
        <taxon>Fungi</taxon>
        <taxon>Fungi incertae sedis</taxon>
        <taxon>Chytridiomycota</taxon>
        <taxon>Chytridiomycota incertae sedis</taxon>
        <taxon>Chytridiomycetes</taxon>
        <taxon>Chytridiales</taxon>
        <taxon>Chytriomycetaceae</taxon>
        <taxon>Chytriomyces</taxon>
    </lineage>
</organism>
<dbReference type="Gene3D" id="3.30.1120.130">
    <property type="match status" value="1"/>
</dbReference>
<dbReference type="InterPro" id="IPR000719">
    <property type="entry name" value="Prot_kinase_dom"/>
</dbReference>
<evidence type="ECO:0000259" key="10">
    <source>
        <dbReference type="PROSITE" id="PS50011"/>
    </source>
</evidence>
<gene>
    <name evidence="13" type="ORF">CcCBS67573_g05077</name>
</gene>
<dbReference type="InterPro" id="IPR017441">
    <property type="entry name" value="Protein_kinase_ATP_BS"/>
</dbReference>
<keyword evidence="7 8" id="KW-0067">ATP-binding</keyword>
<evidence type="ECO:0000256" key="5">
    <source>
        <dbReference type="ARBA" id="ARBA00022741"/>
    </source>
</evidence>
<evidence type="ECO:0000256" key="3">
    <source>
        <dbReference type="ARBA" id="ARBA00022527"/>
    </source>
</evidence>
<dbReference type="PROSITE" id="PS51985">
    <property type="entry name" value="CPB2"/>
    <property type="match status" value="1"/>
</dbReference>
<evidence type="ECO:0000256" key="2">
    <source>
        <dbReference type="ARBA" id="ARBA00022490"/>
    </source>
</evidence>
<dbReference type="PROSITE" id="PS00108">
    <property type="entry name" value="PROTEIN_KINASE_ST"/>
    <property type="match status" value="1"/>
</dbReference>
<dbReference type="PROSITE" id="PS51984">
    <property type="entry name" value="CPB1"/>
    <property type="match status" value="1"/>
</dbReference>
<dbReference type="Pfam" id="PF00069">
    <property type="entry name" value="Pkinase"/>
    <property type="match status" value="1"/>
</dbReference>
<dbReference type="Gene3D" id="3.30.1120.30">
    <property type="entry name" value="POLO box domain"/>
    <property type="match status" value="1"/>
</dbReference>
<dbReference type="InterPro" id="IPR036947">
    <property type="entry name" value="POLO_box_dom_sf"/>
</dbReference>
<dbReference type="EMBL" id="QEAP01000172">
    <property type="protein sequence ID" value="TPX73649.1"/>
    <property type="molecule type" value="Genomic_DNA"/>
</dbReference>
<feature type="compositionally biased region" description="Polar residues" evidence="9">
    <location>
        <begin position="379"/>
        <end position="392"/>
    </location>
</feature>
<evidence type="ECO:0000256" key="7">
    <source>
        <dbReference type="ARBA" id="ARBA00022840"/>
    </source>
</evidence>
<dbReference type="GO" id="GO:0005634">
    <property type="term" value="C:nucleus"/>
    <property type="evidence" value="ECO:0007669"/>
    <property type="project" value="TreeGrafter"/>
</dbReference>
<evidence type="ECO:0000256" key="4">
    <source>
        <dbReference type="ARBA" id="ARBA00022679"/>
    </source>
</evidence>
<dbReference type="FunFam" id="3.30.200.20:FF:000042">
    <property type="entry name" value="Aurora kinase A"/>
    <property type="match status" value="1"/>
</dbReference>
<dbReference type="GO" id="GO:0005524">
    <property type="term" value="F:ATP binding"/>
    <property type="evidence" value="ECO:0007669"/>
    <property type="project" value="UniProtKB-UniRule"/>
</dbReference>
<keyword evidence="2" id="KW-0963">Cytoplasm</keyword>
<keyword evidence="5 8" id="KW-0547">Nucleotide-binding</keyword>
<feature type="domain" description="Cryptic POLO box 2 (CPB2)" evidence="12">
    <location>
        <begin position="495"/>
        <end position="619"/>
    </location>
</feature>
<comment type="subcellular location">
    <subcellularLocation>
        <location evidence="1">Cytoplasm</location>
    </subcellularLocation>
</comment>
<dbReference type="InterPro" id="IPR008271">
    <property type="entry name" value="Ser/Thr_kinase_AS"/>
</dbReference>
<dbReference type="GO" id="GO:0005737">
    <property type="term" value="C:cytoplasm"/>
    <property type="evidence" value="ECO:0007669"/>
    <property type="project" value="UniProtKB-SubCell"/>
</dbReference>
<dbReference type="PANTHER" id="PTHR24345:SF91">
    <property type="entry name" value="SERINE_THREONINE-PROTEIN KINASE PLK4"/>
    <property type="match status" value="1"/>
</dbReference>
<dbReference type="STRING" id="246404.A0A507FBD7"/>
<dbReference type="InterPro" id="IPR033699">
    <property type="entry name" value="POLO_box_Plk4_1"/>
</dbReference>
<dbReference type="PROSITE" id="PS50011">
    <property type="entry name" value="PROTEIN_KINASE_DOM"/>
    <property type="match status" value="1"/>
</dbReference>